<dbReference type="AlphaFoldDB" id="A0AAD5T600"/>
<proteinExistence type="predicted"/>
<keyword evidence="2" id="KW-1185">Reference proteome</keyword>
<organism evidence="1 2">
    <name type="scientific">Physocladia obscura</name>
    <dbReference type="NCBI Taxonomy" id="109957"/>
    <lineage>
        <taxon>Eukaryota</taxon>
        <taxon>Fungi</taxon>
        <taxon>Fungi incertae sedis</taxon>
        <taxon>Chytridiomycota</taxon>
        <taxon>Chytridiomycota incertae sedis</taxon>
        <taxon>Chytridiomycetes</taxon>
        <taxon>Chytridiales</taxon>
        <taxon>Chytriomycetaceae</taxon>
        <taxon>Physocladia</taxon>
    </lineage>
</organism>
<dbReference type="EMBL" id="JADGJH010000401">
    <property type="protein sequence ID" value="KAJ3130010.1"/>
    <property type="molecule type" value="Genomic_DNA"/>
</dbReference>
<gene>
    <name evidence="1" type="ORF">HK100_008296</name>
</gene>
<protein>
    <submittedName>
        <fullName evidence="1">Uncharacterized protein</fullName>
    </submittedName>
</protein>
<name>A0AAD5T600_9FUNG</name>
<comment type="caution">
    <text evidence="1">The sequence shown here is derived from an EMBL/GenBank/DDBJ whole genome shotgun (WGS) entry which is preliminary data.</text>
</comment>
<dbReference type="Proteomes" id="UP001211907">
    <property type="component" value="Unassembled WGS sequence"/>
</dbReference>
<sequence length="112" mass="11432">MYLDATAVALQLSLDCRKHRSVRAMAALPAAFSAVPGNILAQLTRDVDADFFAVAAQCAASSAASSNAAAARAARFAALSADRTRARNAKTPGLDAVLVPLASLAVSTNNSE</sequence>
<accession>A0AAD5T600</accession>
<evidence type="ECO:0000313" key="2">
    <source>
        <dbReference type="Proteomes" id="UP001211907"/>
    </source>
</evidence>
<reference evidence="1" key="1">
    <citation type="submission" date="2020-05" db="EMBL/GenBank/DDBJ databases">
        <title>Phylogenomic resolution of chytrid fungi.</title>
        <authorList>
            <person name="Stajich J.E."/>
            <person name="Amses K."/>
            <person name="Simmons R."/>
            <person name="Seto K."/>
            <person name="Myers J."/>
            <person name="Bonds A."/>
            <person name="Quandt C.A."/>
            <person name="Barry K."/>
            <person name="Liu P."/>
            <person name="Grigoriev I."/>
            <person name="Longcore J.E."/>
            <person name="James T.Y."/>
        </authorList>
    </citation>
    <scope>NUCLEOTIDE SEQUENCE</scope>
    <source>
        <strain evidence="1">JEL0513</strain>
    </source>
</reference>
<evidence type="ECO:0000313" key="1">
    <source>
        <dbReference type="EMBL" id="KAJ3130010.1"/>
    </source>
</evidence>